<protein>
    <submittedName>
        <fullName evidence="3">UDP-glucuronosyl/UDP-glucosyltransferase</fullName>
    </submittedName>
</protein>
<dbReference type="Gene3D" id="3.40.50.2000">
    <property type="entry name" value="Glycogen Phosphorylase B"/>
    <property type="match status" value="1"/>
</dbReference>
<dbReference type="EMBL" id="AWWV01012114">
    <property type="protein sequence ID" value="OMO69031.1"/>
    <property type="molecule type" value="Genomic_DNA"/>
</dbReference>
<dbReference type="OrthoDB" id="5835829at2759"/>
<organism evidence="3 4">
    <name type="scientific">Corchorus capsularis</name>
    <name type="common">Jute</name>
    <dbReference type="NCBI Taxonomy" id="210143"/>
    <lineage>
        <taxon>Eukaryota</taxon>
        <taxon>Viridiplantae</taxon>
        <taxon>Streptophyta</taxon>
        <taxon>Embryophyta</taxon>
        <taxon>Tracheophyta</taxon>
        <taxon>Spermatophyta</taxon>
        <taxon>Magnoliopsida</taxon>
        <taxon>eudicotyledons</taxon>
        <taxon>Gunneridae</taxon>
        <taxon>Pentapetalae</taxon>
        <taxon>rosids</taxon>
        <taxon>malvids</taxon>
        <taxon>Malvales</taxon>
        <taxon>Malvaceae</taxon>
        <taxon>Grewioideae</taxon>
        <taxon>Apeibeae</taxon>
        <taxon>Corchorus</taxon>
    </lineage>
</organism>
<keyword evidence="3" id="KW-0808">Transferase</keyword>
<sequence>MAAWPLYAEQKFNKIVLVEELKLALPVNESERGLINAEEVEKRVRELMESKEGKLVRERTMAKSKKAAAALSEGGTSRAALAQLIKSWAQK</sequence>
<comment type="similarity">
    <text evidence="1">Belongs to the UDP-glycosyltransferase family.</text>
</comment>
<dbReference type="SUPFAM" id="SSF53756">
    <property type="entry name" value="UDP-Glycosyltransferase/glycogen phosphorylase"/>
    <property type="match status" value="1"/>
</dbReference>
<evidence type="ECO:0000313" key="4">
    <source>
        <dbReference type="Proteomes" id="UP000188268"/>
    </source>
</evidence>
<dbReference type="Proteomes" id="UP000188268">
    <property type="component" value="Unassembled WGS sequence"/>
</dbReference>
<dbReference type="GO" id="GO:0035251">
    <property type="term" value="F:UDP-glucosyltransferase activity"/>
    <property type="evidence" value="ECO:0007669"/>
    <property type="project" value="InterPro"/>
</dbReference>
<dbReference type="PANTHER" id="PTHR48048">
    <property type="entry name" value="GLYCOSYLTRANSFERASE"/>
    <property type="match status" value="1"/>
</dbReference>
<evidence type="ECO:0000313" key="3">
    <source>
        <dbReference type="EMBL" id="OMO69031.1"/>
    </source>
</evidence>
<reference evidence="3 4" key="1">
    <citation type="submission" date="2013-09" db="EMBL/GenBank/DDBJ databases">
        <title>Corchorus capsularis genome sequencing.</title>
        <authorList>
            <person name="Alam M."/>
            <person name="Haque M.S."/>
            <person name="Islam M.S."/>
            <person name="Emdad E.M."/>
            <person name="Islam M.M."/>
            <person name="Ahmed B."/>
            <person name="Halim A."/>
            <person name="Hossen Q.M.M."/>
            <person name="Hossain M.Z."/>
            <person name="Ahmed R."/>
            <person name="Khan M.M."/>
            <person name="Islam R."/>
            <person name="Rashid M.M."/>
            <person name="Khan S.A."/>
            <person name="Rahman M.S."/>
            <person name="Alam M."/>
        </authorList>
    </citation>
    <scope>NUCLEOTIDE SEQUENCE [LARGE SCALE GENOMIC DNA]</scope>
    <source>
        <strain evidence="4">cv. CVL-1</strain>
        <tissue evidence="3">Whole seedling</tissue>
    </source>
</reference>
<dbReference type="Gramene" id="OMO69031">
    <property type="protein sequence ID" value="OMO69031"/>
    <property type="gene ID" value="CCACVL1_19685"/>
</dbReference>
<evidence type="ECO:0000256" key="1">
    <source>
        <dbReference type="ARBA" id="ARBA00009995"/>
    </source>
</evidence>
<proteinExistence type="inferred from homology"/>
<gene>
    <name evidence="3" type="ORF">CCACVL1_19685</name>
</gene>
<dbReference type="PANTHER" id="PTHR48048:SF30">
    <property type="entry name" value="GLYCOSYLTRANSFERASE"/>
    <property type="match status" value="1"/>
</dbReference>
<evidence type="ECO:0000256" key="2">
    <source>
        <dbReference type="ARBA" id="ARBA00022676"/>
    </source>
</evidence>
<dbReference type="InterPro" id="IPR050481">
    <property type="entry name" value="UDP-glycosyltransf_plant"/>
</dbReference>
<dbReference type="OMA" id="EQRMNRF"/>
<keyword evidence="2" id="KW-0328">Glycosyltransferase</keyword>
<keyword evidence="4" id="KW-1185">Reference proteome</keyword>
<name>A0A1R3HFE7_COCAP</name>
<dbReference type="STRING" id="210143.A0A1R3HFE7"/>
<comment type="caution">
    <text evidence="3">The sequence shown here is derived from an EMBL/GenBank/DDBJ whole genome shotgun (WGS) entry which is preliminary data.</text>
</comment>
<dbReference type="AlphaFoldDB" id="A0A1R3HFE7"/>
<accession>A0A1R3HFE7</accession>